<evidence type="ECO:0000256" key="2">
    <source>
        <dbReference type="ARBA" id="ARBA00023108"/>
    </source>
</evidence>
<organism evidence="5 6">
    <name type="scientific">Frankliniella occidentalis</name>
    <name type="common">Western flower thrips</name>
    <name type="synonym">Euthrips occidentalis</name>
    <dbReference type="NCBI Taxonomy" id="133901"/>
    <lineage>
        <taxon>Eukaryota</taxon>
        <taxon>Metazoa</taxon>
        <taxon>Ecdysozoa</taxon>
        <taxon>Arthropoda</taxon>
        <taxon>Hexapoda</taxon>
        <taxon>Insecta</taxon>
        <taxon>Pterygota</taxon>
        <taxon>Neoptera</taxon>
        <taxon>Paraneoptera</taxon>
        <taxon>Thysanoptera</taxon>
        <taxon>Terebrantia</taxon>
        <taxon>Thripoidea</taxon>
        <taxon>Thripidae</taxon>
        <taxon>Frankliniella</taxon>
    </lineage>
</organism>
<name>A0A6J1TDL0_FRAOC</name>
<comment type="similarity">
    <text evidence="3">Belongs to the TO family.</text>
</comment>
<keyword evidence="2" id="KW-0090">Biological rhythms</keyword>
<sequence length="241" mass="27426">MIGPVLVLLALGSTQAGKLGNAWTPCPKADPNLNTCITNSLEKFLPLMKKGIPQFDIPVLDPLVLGDMDFSTKDLKMIYKGAKMSKLFTDYKIVLVEFDPDKYTMRMNLKVPEVISEGEYELNGKLMVMPVVGKGGFTLTYQDVSFDLTFLGKSKTKDGKPYMELNEAKVVFQPGNLIVKVDNLFNGNKELSDNFHKFVNENWRDIFNEFKDKIWGSMAAFFKQTFTKMFDEIPYNEVYTF</sequence>
<reference evidence="6" key="1">
    <citation type="submission" date="2025-08" db="UniProtKB">
        <authorList>
            <consortium name="RefSeq"/>
        </authorList>
    </citation>
    <scope>IDENTIFICATION</scope>
    <source>
        <tissue evidence="6">Whole organism</tissue>
    </source>
</reference>
<evidence type="ECO:0000256" key="4">
    <source>
        <dbReference type="SAM" id="SignalP"/>
    </source>
</evidence>
<dbReference type="RefSeq" id="XP_026289795.1">
    <property type="nucleotide sequence ID" value="XM_026434010.2"/>
</dbReference>
<dbReference type="SMART" id="SM00700">
    <property type="entry name" value="JHBP"/>
    <property type="match status" value="1"/>
</dbReference>
<dbReference type="OrthoDB" id="8190514at2759"/>
<dbReference type="InterPro" id="IPR038606">
    <property type="entry name" value="To_sf"/>
</dbReference>
<dbReference type="Gene3D" id="3.15.10.30">
    <property type="entry name" value="Haemolymph juvenile hormone binding protein"/>
    <property type="match status" value="1"/>
</dbReference>
<keyword evidence="1 4" id="KW-0732">Signal</keyword>
<dbReference type="InterPro" id="IPR010562">
    <property type="entry name" value="Haemolymph_juvenile_hormone-bd"/>
</dbReference>
<keyword evidence="5" id="KW-1185">Reference proteome</keyword>
<proteinExistence type="inferred from homology"/>
<evidence type="ECO:0000256" key="1">
    <source>
        <dbReference type="ARBA" id="ARBA00022729"/>
    </source>
</evidence>
<accession>A0A6J1TDL0</accession>
<dbReference type="FunFam" id="3.15.10.30:FF:000001">
    <property type="entry name" value="Takeout-like protein 1"/>
    <property type="match status" value="1"/>
</dbReference>
<dbReference type="GeneID" id="113214582"/>
<evidence type="ECO:0000256" key="3">
    <source>
        <dbReference type="ARBA" id="ARBA00060902"/>
    </source>
</evidence>
<dbReference type="AlphaFoldDB" id="A0A6J1TDL0"/>
<protein>
    <submittedName>
        <fullName evidence="6">Circadian clock-controlled protein daywake</fullName>
    </submittedName>
</protein>
<dbReference type="GO" id="GO:0005615">
    <property type="term" value="C:extracellular space"/>
    <property type="evidence" value="ECO:0007669"/>
    <property type="project" value="TreeGrafter"/>
</dbReference>
<feature type="signal peptide" evidence="4">
    <location>
        <begin position="1"/>
        <end position="16"/>
    </location>
</feature>
<evidence type="ECO:0000313" key="6">
    <source>
        <dbReference type="RefSeq" id="XP_026289795.1"/>
    </source>
</evidence>
<dbReference type="PANTHER" id="PTHR11008:SF18">
    <property type="entry name" value="BCDNA.GH05536-RELATED"/>
    <property type="match status" value="1"/>
</dbReference>
<dbReference type="KEGG" id="foc:113214582"/>
<feature type="chain" id="PRO_5026908651" evidence="4">
    <location>
        <begin position="17"/>
        <end position="241"/>
    </location>
</feature>
<evidence type="ECO:0000313" key="5">
    <source>
        <dbReference type="Proteomes" id="UP000504606"/>
    </source>
</evidence>
<gene>
    <name evidence="6" type="primary">LOC113214582</name>
</gene>
<dbReference type="GO" id="GO:0007623">
    <property type="term" value="P:circadian rhythm"/>
    <property type="evidence" value="ECO:0007669"/>
    <property type="project" value="UniProtKB-ARBA"/>
</dbReference>
<dbReference type="PANTHER" id="PTHR11008">
    <property type="entry name" value="PROTEIN TAKEOUT-LIKE PROTEIN"/>
    <property type="match status" value="1"/>
</dbReference>
<dbReference type="Proteomes" id="UP000504606">
    <property type="component" value="Unplaced"/>
</dbReference>
<dbReference type="Pfam" id="PF06585">
    <property type="entry name" value="JHBP"/>
    <property type="match status" value="1"/>
</dbReference>